<feature type="region of interest" description="Disordered" evidence="1">
    <location>
        <begin position="310"/>
        <end position="372"/>
    </location>
</feature>
<keyword evidence="3" id="KW-0732">Signal</keyword>
<feature type="compositionally biased region" description="Polar residues" evidence="1">
    <location>
        <begin position="329"/>
        <end position="339"/>
    </location>
</feature>
<feature type="region of interest" description="Disordered" evidence="1">
    <location>
        <begin position="417"/>
        <end position="436"/>
    </location>
</feature>
<dbReference type="OrthoDB" id="5430065at2759"/>
<evidence type="ECO:0000256" key="2">
    <source>
        <dbReference type="SAM" id="Phobius"/>
    </source>
</evidence>
<proteinExistence type="predicted"/>
<keyword evidence="2" id="KW-0472">Membrane</keyword>
<reference evidence="4 5" key="1">
    <citation type="journal article" date="2016" name="Nat. Commun.">
        <title>Ectomycorrhizal ecology is imprinted in the genome of the dominant symbiotic fungus Cenococcum geophilum.</title>
        <authorList>
            <consortium name="DOE Joint Genome Institute"/>
            <person name="Peter M."/>
            <person name="Kohler A."/>
            <person name="Ohm R.A."/>
            <person name="Kuo A."/>
            <person name="Krutzmann J."/>
            <person name="Morin E."/>
            <person name="Arend M."/>
            <person name="Barry K.W."/>
            <person name="Binder M."/>
            <person name="Choi C."/>
            <person name="Clum A."/>
            <person name="Copeland A."/>
            <person name="Grisel N."/>
            <person name="Haridas S."/>
            <person name="Kipfer T."/>
            <person name="LaButti K."/>
            <person name="Lindquist E."/>
            <person name="Lipzen A."/>
            <person name="Maire R."/>
            <person name="Meier B."/>
            <person name="Mihaltcheva S."/>
            <person name="Molinier V."/>
            <person name="Murat C."/>
            <person name="Poggeler S."/>
            <person name="Quandt C.A."/>
            <person name="Sperisen C."/>
            <person name="Tritt A."/>
            <person name="Tisserant E."/>
            <person name="Crous P.W."/>
            <person name="Henrissat B."/>
            <person name="Nehls U."/>
            <person name="Egli S."/>
            <person name="Spatafora J.W."/>
            <person name="Grigoriev I.V."/>
            <person name="Martin F.M."/>
        </authorList>
    </citation>
    <scope>NUCLEOTIDE SEQUENCE [LARGE SCALE GENOMIC DNA]</scope>
    <source>
        <strain evidence="4 5">CBS 459.81</strain>
    </source>
</reference>
<organism evidence="4 5">
    <name type="scientific">Lepidopterella palustris CBS 459.81</name>
    <dbReference type="NCBI Taxonomy" id="1314670"/>
    <lineage>
        <taxon>Eukaryota</taxon>
        <taxon>Fungi</taxon>
        <taxon>Dikarya</taxon>
        <taxon>Ascomycota</taxon>
        <taxon>Pezizomycotina</taxon>
        <taxon>Dothideomycetes</taxon>
        <taxon>Pleosporomycetidae</taxon>
        <taxon>Mytilinidiales</taxon>
        <taxon>Argynnaceae</taxon>
        <taxon>Lepidopterella</taxon>
    </lineage>
</organism>
<feature type="transmembrane region" description="Helical" evidence="2">
    <location>
        <begin position="212"/>
        <end position="235"/>
    </location>
</feature>
<keyword evidence="2" id="KW-0812">Transmembrane</keyword>
<evidence type="ECO:0000313" key="4">
    <source>
        <dbReference type="EMBL" id="OCK79370.1"/>
    </source>
</evidence>
<sequence length="461" mass="47753">MTLSMLFVLGVISIINMTIAHVITPAPRITLPSLAAGGYDAGGLFGDPPAAWLGKQDGHQNCDGVGTYGYIGCCTACVNFGDTNAQPCENKDTGGCLSCSSDARLCHTITNALENQYMIYCDSLGGSVVVSYTNTVKGSVIPVTDINPQPYSTGVNSQSSGPPSSGIAASMKGPPSTSGAASASPNSLPTMPAGLLPPHSLSDHRNLSSGTVAGIAIGTALTCIFLMWATTCFLLRRRRRREMAPIELKDVSSYGQGINNDDSPTGAGSQKISEVEDASPQKAQVPWSPTSLNRHPVSPELASREINTMATPELDSTPVTPATPRFPPTSFQQTLSNPFLTPPGASRRLSQGHPAQLTPGMRDGQPPQSMSSSANLMRDALSASPLSPIFSGYAGSSIRGASNGGTPFSKALSVPNIVNDPQMPRPRIPTSRNSSLITGNGGGPYLTAADAIDIGYWGGGG</sequence>
<dbReference type="AlphaFoldDB" id="A0A8E2JE74"/>
<evidence type="ECO:0000313" key="5">
    <source>
        <dbReference type="Proteomes" id="UP000250266"/>
    </source>
</evidence>
<name>A0A8E2JE74_9PEZI</name>
<accession>A0A8E2JE74</accession>
<keyword evidence="2" id="KW-1133">Transmembrane helix</keyword>
<feature type="region of interest" description="Disordered" evidence="1">
    <location>
        <begin position="151"/>
        <end position="199"/>
    </location>
</feature>
<feature type="signal peptide" evidence="3">
    <location>
        <begin position="1"/>
        <end position="20"/>
    </location>
</feature>
<feature type="region of interest" description="Disordered" evidence="1">
    <location>
        <begin position="253"/>
        <end position="297"/>
    </location>
</feature>
<dbReference type="Proteomes" id="UP000250266">
    <property type="component" value="Unassembled WGS sequence"/>
</dbReference>
<evidence type="ECO:0000256" key="1">
    <source>
        <dbReference type="SAM" id="MobiDB-lite"/>
    </source>
</evidence>
<dbReference type="EMBL" id="KV745009">
    <property type="protein sequence ID" value="OCK79370.1"/>
    <property type="molecule type" value="Genomic_DNA"/>
</dbReference>
<protein>
    <submittedName>
        <fullName evidence="4">Uncharacterized protein</fullName>
    </submittedName>
</protein>
<feature type="chain" id="PRO_5034107739" evidence="3">
    <location>
        <begin position="21"/>
        <end position="461"/>
    </location>
</feature>
<feature type="compositionally biased region" description="Low complexity" evidence="1">
    <location>
        <begin position="157"/>
        <end position="187"/>
    </location>
</feature>
<keyword evidence="5" id="KW-1185">Reference proteome</keyword>
<feature type="compositionally biased region" description="Polar residues" evidence="1">
    <location>
        <begin position="253"/>
        <end position="272"/>
    </location>
</feature>
<gene>
    <name evidence="4" type="ORF">K432DRAFT_443938</name>
</gene>
<evidence type="ECO:0000256" key="3">
    <source>
        <dbReference type="SAM" id="SignalP"/>
    </source>
</evidence>